<organism evidence="1 2">
    <name type="scientific">Trichuris suis</name>
    <name type="common">pig whipworm</name>
    <dbReference type="NCBI Taxonomy" id="68888"/>
    <lineage>
        <taxon>Eukaryota</taxon>
        <taxon>Metazoa</taxon>
        <taxon>Ecdysozoa</taxon>
        <taxon>Nematoda</taxon>
        <taxon>Enoplea</taxon>
        <taxon>Dorylaimia</taxon>
        <taxon>Trichinellida</taxon>
        <taxon>Trichuridae</taxon>
        <taxon>Trichuris</taxon>
    </lineage>
</organism>
<protein>
    <submittedName>
        <fullName evidence="1">Uncharacterized protein</fullName>
    </submittedName>
</protein>
<sequence length="99" mass="10866">MTFFPTKGKGFRGPSVREAGVSCQICAGLFDLQPVPDQSLRNVFIFHFRMSFGRLDSIVVVAFVFFCARVASGGEMTDGNRCFSTVGKADMSVLRVCLE</sequence>
<name>A0A085LZW2_9BILA</name>
<keyword evidence="2" id="KW-1185">Reference proteome</keyword>
<dbReference type="EMBL" id="KL363252">
    <property type="protein sequence ID" value="KFD50508.1"/>
    <property type="molecule type" value="Genomic_DNA"/>
</dbReference>
<dbReference type="AlphaFoldDB" id="A0A085LZW2"/>
<evidence type="ECO:0000313" key="2">
    <source>
        <dbReference type="Proteomes" id="UP000030764"/>
    </source>
</evidence>
<gene>
    <name evidence="1" type="ORF">M513_08576</name>
</gene>
<reference evidence="1 2" key="1">
    <citation type="journal article" date="2014" name="Nat. Genet.">
        <title>Genome and transcriptome of the porcine whipworm Trichuris suis.</title>
        <authorList>
            <person name="Jex A.R."/>
            <person name="Nejsum P."/>
            <person name="Schwarz E.M."/>
            <person name="Hu L."/>
            <person name="Young N.D."/>
            <person name="Hall R.S."/>
            <person name="Korhonen P.K."/>
            <person name="Liao S."/>
            <person name="Thamsborg S."/>
            <person name="Xia J."/>
            <person name="Xu P."/>
            <person name="Wang S."/>
            <person name="Scheerlinck J.P."/>
            <person name="Hofmann A."/>
            <person name="Sternberg P.W."/>
            <person name="Wang J."/>
            <person name="Gasser R.B."/>
        </authorList>
    </citation>
    <scope>NUCLEOTIDE SEQUENCE [LARGE SCALE GENOMIC DNA]</scope>
    <source>
        <strain evidence="1">DCEP-RM93M</strain>
    </source>
</reference>
<evidence type="ECO:0000313" key="1">
    <source>
        <dbReference type="EMBL" id="KFD50508.1"/>
    </source>
</evidence>
<accession>A0A085LZW2</accession>
<dbReference type="Proteomes" id="UP000030764">
    <property type="component" value="Unassembled WGS sequence"/>
</dbReference>
<proteinExistence type="predicted"/>